<evidence type="ECO:0000256" key="9">
    <source>
        <dbReference type="ARBA" id="ARBA00022989"/>
    </source>
</evidence>
<feature type="binding site" evidence="12">
    <location>
        <position position="110"/>
    </location>
    <ligand>
        <name>K(+)</name>
        <dbReference type="ChEBI" id="CHEBI:29103"/>
    </ligand>
</feature>
<keyword evidence="8 12" id="KW-0630">Potassium</keyword>
<evidence type="ECO:0000256" key="12">
    <source>
        <dbReference type="PIRSR" id="PIRSR006247-1"/>
    </source>
</evidence>
<dbReference type="Proteomes" id="UP000198656">
    <property type="component" value="Unassembled WGS sequence"/>
</dbReference>
<evidence type="ECO:0000313" key="15">
    <source>
        <dbReference type="Proteomes" id="UP000198656"/>
    </source>
</evidence>
<comment type="similarity">
    <text evidence="2">Belongs to the TrkH potassium transport family.</text>
</comment>
<evidence type="ECO:0000256" key="5">
    <source>
        <dbReference type="ARBA" id="ARBA00022519"/>
    </source>
</evidence>
<dbReference type="Pfam" id="PF02386">
    <property type="entry name" value="TrkH"/>
    <property type="match status" value="1"/>
</dbReference>
<sequence>MNYSLVENILGRLMISFSGFMVIPFLVALIWQEGSVLAFVLSIIITLVMGLILLAYGKKDGRMGVREGFVIVAGAWLLTSLTGALPYALSGAVPTYLDGLFESVSGLTTTGASVIDNVEILPKSILLWRSLTHWLGGMGIIVLFIVFLPNMTGAVHLFNAEVTGPTSERVLPRIRDNALKLWQIYFGLTVAQIFLLIIVGMNWFDAINHSFATMATGGFSTKNTSIAYYDNLWIELIIIVFMIIAGVNFSLYYQAWRSGLNKIFKDIEFQFYLLIIVVSTVLIALSLWWTMEIDGGNSLRQALFQVVSIITTTGFMSADFDQWPSATKIILLCLMFIGGCAGSTAGGMKVSRIVLLFKLGWVELRRAIHPKAVINVRFAKKTVDPVIFNTVAVFFFLFLSIFALASFLLAAIGMEPLDAMSAAVTTLGNVGPGFGVIGPTTTFSSINAFGESVLILCMLLGRLELFTLLVLVQPEFWRSRKGW</sequence>
<dbReference type="PANTHER" id="PTHR32024:SF2">
    <property type="entry name" value="TRK SYSTEM POTASSIUM UPTAKE PROTEIN TRKG-RELATED"/>
    <property type="match status" value="1"/>
</dbReference>
<feature type="binding site" evidence="12">
    <location>
        <position position="109"/>
    </location>
    <ligand>
        <name>K(+)</name>
        <dbReference type="ChEBI" id="CHEBI:29103"/>
    </ligand>
</feature>
<dbReference type="OrthoDB" id="9810952at2"/>
<feature type="transmembrane region" description="Helical" evidence="13">
    <location>
        <begin position="37"/>
        <end position="56"/>
    </location>
</feature>
<evidence type="ECO:0000256" key="2">
    <source>
        <dbReference type="ARBA" id="ARBA00009137"/>
    </source>
</evidence>
<dbReference type="RefSeq" id="WP_092335523.1">
    <property type="nucleotide sequence ID" value="NZ_FNCP01000035.1"/>
</dbReference>
<dbReference type="NCBIfam" id="TIGR00933">
    <property type="entry name" value="2a38"/>
    <property type="match status" value="1"/>
</dbReference>
<accession>A0A1G8JZ09</accession>
<dbReference type="PANTHER" id="PTHR32024">
    <property type="entry name" value="TRK SYSTEM POTASSIUM UPTAKE PROTEIN TRKG-RELATED"/>
    <property type="match status" value="1"/>
</dbReference>
<dbReference type="GO" id="GO:0046872">
    <property type="term" value="F:metal ion binding"/>
    <property type="evidence" value="ECO:0007669"/>
    <property type="project" value="UniProtKB-KW"/>
</dbReference>
<dbReference type="InterPro" id="IPR003445">
    <property type="entry name" value="Cat_transpt"/>
</dbReference>
<gene>
    <name evidence="14" type="ORF">SAMN05443529_1359</name>
</gene>
<reference evidence="15" key="1">
    <citation type="submission" date="2016-10" db="EMBL/GenBank/DDBJ databases">
        <authorList>
            <person name="Varghese N."/>
            <person name="Submissions S."/>
        </authorList>
    </citation>
    <scope>NUCLEOTIDE SEQUENCE [LARGE SCALE GENOMIC DNA]</scope>
    <source>
        <strain evidence="15">DSM 8344</strain>
    </source>
</reference>
<comment type="subcellular location">
    <subcellularLocation>
        <location evidence="1">Cell inner membrane</location>
        <topology evidence="1">Multi-pass membrane protein</topology>
    </subcellularLocation>
</comment>
<feature type="binding site" evidence="12">
    <location>
        <position position="430"/>
    </location>
    <ligand>
        <name>K(+)</name>
        <dbReference type="ChEBI" id="CHEBI:29103"/>
    </ligand>
</feature>
<feature type="transmembrane region" description="Helical" evidence="13">
    <location>
        <begin position="386"/>
        <end position="412"/>
    </location>
</feature>
<feature type="binding site" evidence="12">
    <location>
        <position position="313"/>
    </location>
    <ligand>
        <name>K(+)</name>
        <dbReference type="ChEBI" id="CHEBI:29103"/>
    </ligand>
</feature>
<evidence type="ECO:0000256" key="6">
    <source>
        <dbReference type="ARBA" id="ARBA00022538"/>
    </source>
</evidence>
<feature type="transmembrane region" description="Helical" evidence="13">
    <location>
        <begin position="329"/>
        <end position="348"/>
    </location>
</feature>
<evidence type="ECO:0000256" key="10">
    <source>
        <dbReference type="ARBA" id="ARBA00023065"/>
    </source>
</evidence>
<keyword evidence="15" id="KW-1185">Reference proteome</keyword>
<keyword evidence="5" id="KW-0997">Cell inner membrane</keyword>
<keyword evidence="10" id="KW-0406">Ion transport</keyword>
<feature type="transmembrane region" description="Helical" evidence="13">
    <location>
        <begin position="453"/>
        <end position="472"/>
    </location>
</feature>
<feature type="transmembrane region" description="Helical" evidence="13">
    <location>
        <begin position="134"/>
        <end position="160"/>
    </location>
</feature>
<keyword evidence="12" id="KW-0479">Metal-binding</keyword>
<keyword evidence="11 13" id="KW-0472">Membrane</keyword>
<dbReference type="EMBL" id="FNCP01000035">
    <property type="protein sequence ID" value="SDI36373.1"/>
    <property type="molecule type" value="Genomic_DNA"/>
</dbReference>
<feature type="transmembrane region" description="Helical" evidence="13">
    <location>
        <begin position="271"/>
        <end position="291"/>
    </location>
</feature>
<evidence type="ECO:0000256" key="1">
    <source>
        <dbReference type="ARBA" id="ARBA00004429"/>
    </source>
</evidence>
<feature type="binding site" evidence="12">
    <location>
        <position position="312"/>
    </location>
    <ligand>
        <name>K(+)</name>
        <dbReference type="ChEBI" id="CHEBI:29103"/>
    </ligand>
</feature>
<feature type="transmembrane region" description="Helical" evidence="13">
    <location>
        <begin position="181"/>
        <end position="204"/>
    </location>
</feature>
<evidence type="ECO:0000256" key="4">
    <source>
        <dbReference type="ARBA" id="ARBA00022475"/>
    </source>
</evidence>
<dbReference type="STRING" id="1121419.SAMN05443529_1359"/>
<dbReference type="GO" id="GO:0005886">
    <property type="term" value="C:plasma membrane"/>
    <property type="evidence" value="ECO:0007669"/>
    <property type="project" value="UniProtKB-SubCell"/>
</dbReference>
<proteinExistence type="inferred from homology"/>
<evidence type="ECO:0000256" key="13">
    <source>
        <dbReference type="SAM" id="Phobius"/>
    </source>
</evidence>
<keyword evidence="6" id="KW-0633">Potassium transport</keyword>
<dbReference type="InterPro" id="IPR004772">
    <property type="entry name" value="TrkH"/>
</dbReference>
<feature type="binding site" evidence="12">
    <location>
        <position position="217"/>
    </location>
    <ligand>
        <name>K(+)</name>
        <dbReference type="ChEBI" id="CHEBI:29103"/>
    </ligand>
</feature>
<evidence type="ECO:0000256" key="8">
    <source>
        <dbReference type="ARBA" id="ARBA00022958"/>
    </source>
</evidence>
<evidence type="ECO:0000313" key="14">
    <source>
        <dbReference type="EMBL" id="SDI36373.1"/>
    </source>
</evidence>
<evidence type="ECO:0000256" key="11">
    <source>
        <dbReference type="ARBA" id="ARBA00023136"/>
    </source>
</evidence>
<keyword evidence="3" id="KW-0813">Transport</keyword>
<dbReference type="AlphaFoldDB" id="A0A1G8JZ09"/>
<dbReference type="GO" id="GO:0015379">
    <property type="term" value="F:potassium:chloride symporter activity"/>
    <property type="evidence" value="ECO:0007669"/>
    <property type="project" value="InterPro"/>
</dbReference>
<name>A0A1G8JZ09_9FIRM</name>
<protein>
    <submittedName>
        <fullName evidence="14">Trk system potassium uptake protein TrkH</fullName>
    </submittedName>
</protein>
<keyword evidence="9 13" id="KW-1133">Transmembrane helix</keyword>
<keyword evidence="7 13" id="KW-0812">Transmembrane</keyword>
<feature type="binding site" evidence="12">
    <location>
        <position position="429"/>
    </location>
    <ligand>
        <name>K(+)</name>
        <dbReference type="ChEBI" id="CHEBI:29103"/>
    </ligand>
</feature>
<feature type="transmembrane region" description="Helical" evidence="13">
    <location>
        <begin position="232"/>
        <end position="251"/>
    </location>
</feature>
<dbReference type="PIRSF" id="PIRSF006247">
    <property type="entry name" value="TrkH"/>
    <property type="match status" value="1"/>
</dbReference>
<evidence type="ECO:0000256" key="7">
    <source>
        <dbReference type="ARBA" id="ARBA00022692"/>
    </source>
</evidence>
<evidence type="ECO:0000256" key="3">
    <source>
        <dbReference type="ARBA" id="ARBA00022448"/>
    </source>
</evidence>
<feature type="transmembrane region" description="Helical" evidence="13">
    <location>
        <begin position="68"/>
        <end position="89"/>
    </location>
</feature>
<organism evidence="14 15">
    <name type="scientific">Desulfosporosinus hippei DSM 8344</name>
    <dbReference type="NCBI Taxonomy" id="1121419"/>
    <lineage>
        <taxon>Bacteria</taxon>
        <taxon>Bacillati</taxon>
        <taxon>Bacillota</taxon>
        <taxon>Clostridia</taxon>
        <taxon>Eubacteriales</taxon>
        <taxon>Desulfitobacteriaceae</taxon>
        <taxon>Desulfosporosinus</taxon>
    </lineage>
</organism>
<keyword evidence="4" id="KW-1003">Cell membrane</keyword>
<feature type="transmembrane region" description="Helical" evidence="13">
    <location>
        <begin position="12"/>
        <end position="31"/>
    </location>
</feature>